<dbReference type="GeneID" id="54466882"/>
<evidence type="ECO:0000313" key="4">
    <source>
        <dbReference type="RefSeq" id="XP_033571527.1"/>
    </source>
</evidence>
<evidence type="ECO:0000313" key="3">
    <source>
        <dbReference type="Proteomes" id="UP000504636"/>
    </source>
</evidence>
<organism evidence="2">
    <name type="scientific">Mytilinidion resinicola</name>
    <dbReference type="NCBI Taxonomy" id="574789"/>
    <lineage>
        <taxon>Eukaryota</taxon>
        <taxon>Fungi</taxon>
        <taxon>Dikarya</taxon>
        <taxon>Ascomycota</taxon>
        <taxon>Pezizomycotina</taxon>
        <taxon>Dothideomycetes</taxon>
        <taxon>Pleosporomycetidae</taxon>
        <taxon>Mytilinidiales</taxon>
        <taxon>Mytilinidiaceae</taxon>
        <taxon>Mytilinidion</taxon>
    </lineage>
</organism>
<evidence type="ECO:0000313" key="2">
    <source>
        <dbReference type="EMBL" id="KAF2804563.1"/>
    </source>
</evidence>
<proteinExistence type="predicted"/>
<gene>
    <name evidence="2 4" type="ORF">BDZ99DRAFT_525398</name>
</gene>
<dbReference type="EMBL" id="MU003712">
    <property type="protein sequence ID" value="KAF2804563.1"/>
    <property type="molecule type" value="Genomic_DNA"/>
</dbReference>
<feature type="region of interest" description="Disordered" evidence="1">
    <location>
        <begin position="105"/>
        <end position="126"/>
    </location>
</feature>
<protein>
    <submittedName>
        <fullName evidence="2 4">Uncharacterized protein</fullName>
    </submittedName>
</protein>
<accession>A0A6A6Y7Q3</accession>
<dbReference type="AlphaFoldDB" id="A0A6A6Y7Q3"/>
<name>A0A6A6Y7Q3_9PEZI</name>
<sequence length="126" mass="13807">MDGLPATAPTASSASTVWNAVDVLSLVNKDVFDKHNPDEKFMTCPADVDDEMRRCRKRGNKMKCSKSIPRIQELGPEHANLGPLLRNLAESITSTRAVCVVFNDPTSATHNEPNQPNFEPVKKSSA</sequence>
<evidence type="ECO:0000256" key="1">
    <source>
        <dbReference type="SAM" id="MobiDB-lite"/>
    </source>
</evidence>
<reference evidence="4" key="2">
    <citation type="submission" date="2020-04" db="EMBL/GenBank/DDBJ databases">
        <authorList>
            <consortium name="NCBI Genome Project"/>
        </authorList>
    </citation>
    <scope>NUCLEOTIDE SEQUENCE</scope>
    <source>
        <strain evidence="4">CBS 304.34</strain>
    </source>
</reference>
<dbReference type="RefSeq" id="XP_033571527.1">
    <property type="nucleotide sequence ID" value="XM_033725989.1"/>
</dbReference>
<feature type="compositionally biased region" description="Polar residues" evidence="1">
    <location>
        <begin position="105"/>
        <end position="117"/>
    </location>
</feature>
<reference evidence="2 4" key="1">
    <citation type="journal article" date="2020" name="Stud. Mycol.">
        <title>101 Dothideomycetes genomes: a test case for predicting lifestyles and emergence of pathogens.</title>
        <authorList>
            <person name="Haridas S."/>
            <person name="Albert R."/>
            <person name="Binder M."/>
            <person name="Bloem J."/>
            <person name="Labutti K."/>
            <person name="Salamov A."/>
            <person name="Andreopoulos B."/>
            <person name="Baker S."/>
            <person name="Barry K."/>
            <person name="Bills G."/>
            <person name="Bluhm B."/>
            <person name="Cannon C."/>
            <person name="Castanera R."/>
            <person name="Culley D."/>
            <person name="Daum C."/>
            <person name="Ezra D."/>
            <person name="Gonzalez J."/>
            <person name="Henrissat B."/>
            <person name="Kuo A."/>
            <person name="Liang C."/>
            <person name="Lipzen A."/>
            <person name="Lutzoni F."/>
            <person name="Magnuson J."/>
            <person name="Mondo S."/>
            <person name="Nolan M."/>
            <person name="Ohm R."/>
            <person name="Pangilinan J."/>
            <person name="Park H.-J."/>
            <person name="Ramirez L."/>
            <person name="Alfaro M."/>
            <person name="Sun H."/>
            <person name="Tritt A."/>
            <person name="Yoshinaga Y."/>
            <person name="Zwiers L.-H."/>
            <person name="Turgeon B."/>
            <person name="Goodwin S."/>
            <person name="Spatafora J."/>
            <person name="Crous P."/>
            <person name="Grigoriev I."/>
        </authorList>
    </citation>
    <scope>NUCLEOTIDE SEQUENCE</scope>
    <source>
        <strain evidence="2 4">CBS 304.34</strain>
    </source>
</reference>
<reference evidence="4" key="3">
    <citation type="submission" date="2025-04" db="UniProtKB">
        <authorList>
            <consortium name="RefSeq"/>
        </authorList>
    </citation>
    <scope>IDENTIFICATION</scope>
    <source>
        <strain evidence="4">CBS 304.34</strain>
    </source>
</reference>
<keyword evidence="3" id="KW-1185">Reference proteome</keyword>
<dbReference type="Proteomes" id="UP000504636">
    <property type="component" value="Unplaced"/>
</dbReference>